<evidence type="ECO:0000256" key="1">
    <source>
        <dbReference type="SAM" id="Coils"/>
    </source>
</evidence>
<keyword evidence="2" id="KW-0732">Signal</keyword>
<feature type="coiled-coil region" evidence="1">
    <location>
        <begin position="187"/>
        <end position="257"/>
    </location>
</feature>
<accession>U3C8S9</accession>
<feature type="chain" id="PRO_5004639324" description="HBL/NHE enterotoxin family protein" evidence="2">
    <location>
        <begin position="24"/>
        <end position="423"/>
    </location>
</feature>
<protein>
    <recommendedName>
        <fullName evidence="5">HBL/NHE enterotoxin family protein</fullName>
    </recommendedName>
</protein>
<reference evidence="3 4" key="1">
    <citation type="submission" date="2013-09" db="EMBL/GenBank/DDBJ databases">
        <title>Whole genome shotgun sequence of Vibrio azureus NBRC 104587.</title>
        <authorList>
            <person name="Isaki S."/>
            <person name="Hosoyama A."/>
            <person name="Numata M."/>
            <person name="Hashimoto M."/>
            <person name="Hosoyama Y."/>
            <person name="Tsuchikane K."/>
            <person name="Noguchi M."/>
            <person name="Hirakata S."/>
            <person name="Ichikawa N."/>
            <person name="Ohji S."/>
            <person name="Yamazoe A."/>
            <person name="Fujita N."/>
        </authorList>
    </citation>
    <scope>NUCLEOTIDE SEQUENCE [LARGE SCALE GENOMIC DNA]</scope>
    <source>
        <strain evidence="3 4">NBRC 104587</strain>
    </source>
</reference>
<dbReference type="AlphaFoldDB" id="U3C8S9"/>
<dbReference type="NCBIfam" id="NF033928">
    <property type="entry name" value="alph_xenorhab_A"/>
    <property type="match status" value="1"/>
</dbReference>
<organism evidence="3 4">
    <name type="scientific">Vibrio azureus NBRC 104587</name>
    <dbReference type="NCBI Taxonomy" id="1219077"/>
    <lineage>
        <taxon>Bacteria</taxon>
        <taxon>Pseudomonadati</taxon>
        <taxon>Pseudomonadota</taxon>
        <taxon>Gammaproteobacteria</taxon>
        <taxon>Vibrionales</taxon>
        <taxon>Vibrionaceae</taxon>
        <taxon>Vibrio</taxon>
    </lineage>
</organism>
<keyword evidence="1" id="KW-0175">Coiled coil</keyword>
<dbReference type="Proteomes" id="UP000016567">
    <property type="component" value="Unassembled WGS sequence"/>
</dbReference>
<evidence type="ECO:0000256" key="2">
    <source>
        <dbReference type="SAM" id="SignalP"/>
    </source>
</evidence>
<gene>
    <name evidence="3" type="ORF">VAZ01S_015_00520</name>
</gene>
<keyword evidence="4" id="KW-1185">Reference proteome</keyword>
<feature type="signal peptide" evidence="2">
    <location>
        <begin position="1"/>
        <end position="23"/>
    </location>
</feature>
<dbReference type="eggNOG" id="ENOG5032Y1T">
    <property type="taxonomic scope" value="Bacteria"/>
</dbReference>
<dbReference type="RefSeq" id="WP_021708588.1">
    <property type="nucleotide sequence ID" value="NZ_BATL01000015.1"/>
</dbReference>
<feature type="coiled-coil region" evidence="1">
    <location>
        <begin position="293"/>
        <end position="320"/>
    </location>
</feature>
<dbReference type="EMBL" id="BATL01000015">
    <property type="protein sequence ID" value="GAD74808.1"/>
    <property type="molecule type" value="Genomic_DNA"/>
</dbReference>
<evidence type="ECO:0000313" key="4">
    <source>
        <dbReference type="Proteomes" id="UP000016567"/>
    </source>
</evidence>
<evidence type="ECO:0000313" key="3">
    <source>
        <dbReference type="EMBL" id="GAD74808.1"/>
    </source>
</evidence>
<dbReference type="Gene3D" id="1.20.1170.10">
    <property type="match status" value="1"/>
</dbReference>
<dbReference type="SUPFAM" id="SSF58100">
    <property type="entry name" value="Bacterial hemolysins"/>
    <property type="match status" value="1"/>
</dbReference>
<proteinExistence type="predicted"/>
<evidence type="ECO:0008006" key="5">
    <source>
        <dbReference type="Google" id="ProtNLM"/>
    </source>
</evidence>
<name>U3C8S9_9VIBR</name>
<dbReference type="CDD" id="cd22656">
    <property type="entry name" value="ClyA_Cry6Aa-like"/>
    <property type="match status" value="1"/>
</dbReference>
<dbReference type="STRING" id="1219077.VAZ01S_015_00520"/>
<comment type="caution">
    <text evidence="3">The sequence shown here is derived from an EMBL/GenBank/DDBJ whole genome shotgun (WGS) entry which is preliminary data.</text>
</comment>
<sequence length="423" mass="47118">MKFNKPKALCLLIALGLQTNAIASNTSNIENIYFNKNSVTSNHLASIDSDGNIFGDPSVFMEDDEYILTSEEWYKIQLFGKTALSLPVTEHDMRSQFKMTDDLEFDGTYVDLLASYRDIYDIGNKWLAPNGYREQMVDLSSQLSNYSLDVVTDAEGLQVLTQYFIEAALNDDQAQFESLKSAITKKVERLNEQVTSYSDDAKKLDDELTNFILILDKEQSKLKIIEDNNAELLLNDGSAIQANIDRLIVEKDQLNEEYAHWVKVSATTPTYGWIFPLGTIAAISTAAAGTAEALQLKAKLDAKKQEIEDLSKEYDHTSAVYSSWKLATKNITDTKGSIADALNSLSKLKGAWHDISNQLEFVLVDIESITTEQVINGDDMISAAFGTSGAVSKIVKKWQKIGDSADAWNKNAYITEQSAHSFK</sequence>